<dbReference type="PROSITE" id="PS00369">
    <property type="entry name" value="PTS_HPR_HIS"/>
    <property type="match status" value="1"/>
</dbReference>
<reference evidence="3" key="3">
    <citation type="submission" date="2020-10" db="UniProtKB">
        <authorList>
            <consortium name="WormBaseParasite"/>
        </authorList>
    </citation>
    <scope>IDENTIFICATION</scope>
</reference>
<dbReference type="OrthoDB" id="412781at2759"/>
<proteinExistence type="predicted"/>
<organism evidence="1">
    <name type="scientific">Echinococcus granulosus</name>
    <name type="common">Hydatid tapeworm</name>
    <dbReference type="NCBI Taxonomy" id="6210"/>
    <lineage>
        <taxon>Eukaryota</taxon>
        <taxon>Metazoa</taxon>
        <taxon>Spiralia</taxon>
        <taxon>Lophotrochozoa</taxon>
        <taxon>Platyhelminthes</taxon>
        <taxon>Cestoda</taxon>
        <taxon>Eucestoda</taxon>
        <taxon>Cyclophyllidea</taxon>
        <taxon>Taeniidae</taxon>
        <taxon>Echinococcus</taxon>
        <taxon>Echinococcus granulosus group</taxon>
    </lineage>
</organism>
<protein>
    <submittedName>
        <fullName evidence="1 3">Programmed cell death protein 11</fullName>
    </submittedName>
</protein>
<reference evidence="1 2" key="1">
    <citation type="journal article" date="2013" name="Nature">
        <title>The genomes of four tapeworm species reveal adaptations to parasitism.</title>
        <authorList>
            <person name="Tsai I.J."/>
            <person name="Zarowiecki M."/>
            <person name="Holroyd N."/>
            <person name="Garciarrubio A."/>
            <person name="Sanchez-Flores A."/>
            <person name="Brooks K.L."/>
            <person name="Tracey A."/>
            <person name="Bobes R.J."/>
            <person name="Fragoso G."/>
            <person name="Sciutto E."/>
            <person name="Aslett M."/>
            <person name="Beasley H."/>
            <person name="Bennett H.M."/>
            <person name="Cai J."/>
            <person name="Camicia F."/>
            <person name="Clark R."/>
            <person name="Cucher M."/>
            <person name="De Silva N."/>
            <person name="Day T.A."/>
            <person name="Deplazes P."/>
            <person name="Estrada K."/>
            <person name="Fernandez C."/>
            <person name="Holland P.W."/>
            <person name="Hou J."/>
            <person name="Hu S."/>
            <person name="Huckvale T."/>
            <person name="Hung S.S."/>
            <person name="Kamenetzky L."/>
            <person name="Keane J.A."/>
            <person name="Kiss F."/>
            <person name="Koziol U."/>
            <person name="Lambert O."/>
            <person name="Liu K."/>
            <person name="Luo X."/>
            <person name="Luo Y."/>
            <person name="Macchiaroli N."/>
            <person name="Nichol S."/>
            <person name="Paps J."/>
            <person name="Parkinson J."/>
            <person name="Pouchkina-Stantcheva N."/>
            <person name="Riddiford N."/>
            <person name="Rosenzvit M."/>
            <person name="Salinas G."/>
            <person name="Wasmuth J.D."/>
            <person name="Zamanian M."/>
            <person name="Zheng Y."/>
            <person name="Cai X."/>
            <person name="Soberon X."/>
            <person name="Olson P.D."/>
            <person name="Laclette J.P."/>
            <person name="Brehm K."/>
            <person name="Berriman M."/>
            <person name="Garciarrubio A."/>
            <person name="Bobes R.J."/>
            <person name="Fragoso G."/>
            <person name="Sanchez-Flores A."/>
            <person name="Estrada K."/>
            <person name="Cevallos M.A."/>
            <person name="Morett E."/>
            <person name="Gonzalez V."/>
            <person name="Portillo T."/>
            <person name="Ochoa-Leyva A."/>
            <person name="Jose M.V."/>
            <person name="Sciutto E."/>
            <person name="Landa A."/>
            <person name="Jimenez L."/>
            <person name="Valdes V."/>
            <person name="Carrero J.C."/>
            <person name="Larralde C."/>
            <person name="Morales-Montor J."/>
            <person name="Limon-Lason J."/>
            <person name="Soberon X."/>
            <person name="Laclette J.P."/>
        </authorList>
    </citation>
    <scope>NUCLEOTIDE SEQUENCE [LARGE SCALE GENOMIC DNA]</scope>
</reference>
<dbReference type="EMBL" id="LK028577">
    <property type="protein sequence ID" value="CDS17903.1"/>
    <property type="molecule type" value="Genomic_DNA"/>
</dbReference>
<reference evidence="1" key="2">
    <citation type="submission" date="2014-06" db="EMBL/GenBank/DDBJ databases">
        <authorList>
            <person name="Aslett M."/>
        </authorList>
    </citation>
    <scope>NUCLEOTIDE SEQUENCE</scope>
</reference>
<dbReference type="WBParaSite" id="EgrG_000014400">
    <property type="protein sequence ID" value="EgrG_000014400"/>
    <property type="gene ID" value="EgrG_000014400"/>
</dbReference>
<dbReference type="Proteomes" id="UP000492820">
    <property type="component" value="Unassembled WGS sequence"/>
</dbReference>
<name>A0A068WCV0_ECHGR</name>
<evidence type="ECO:0000313" key="1">
    <source>
        <dbReference type="EMBL" id="CDS17903.1"/>
    </source>
</evidence>
<evidence type="ECO:0000313" key="2">
    <source>
        <dbReference type="Proteomes" id="UP000492820"/>
    </source>
</evidence>
<dbReference type="AlphaFoldDB" id="A0A068WCV0"/>
<gene>
    <name evidence="1" type="ORF">EgrG_000014400</name>
</gene>
<dbReference type="InterPro" id="IPR011990">
    <property type="entry name" value="TPR-like_helical_dom_sf"/>
</dbReference>
<dbReference type="SUPFAM" id="SSF48452">
    <property type="entry name" value="TPR-like"/>
    <property type="match status" value="1"/>
</dbReference>
<accession>A0A068WCV0</accession>
<dbReference type="InterPro" id="IPR001020">
    <property type="entry name" value="PTS_HPr_His_P_site"/>
</dbReference>
<evidence type="ECO:0000313" key="3">
    <source>
        <dbReference type="WBParaSite" id="EgrG_000014400"/>
    </source>
</evidence>
<sequence length="238" mass="25502">MHASYLEEAVVAASSSLLTSLRNESRLAEVAQATMLGSEIAHPLPRISSVEEYEVAVRNSPQNAHLWTLYAVHHQAAGDVERARTVLQRALDSPAASADNAGGFTGTILLSSLRLESSVATAACVGVERSVGSTPTAPLLDAVIARIEQLDREAVTRRAVSVLSTAGLHSRPSVTLAKLCVSHNFFNSLCARLEFEFGDVDRAIKLVEEQLAAHPQKKVVYVNYIQLLMSAGKSAEAE</sequence>
<dbReference type="Gene3D" id="1.25.40.10">
    <property type="entry name" value="Tetratricopeptide repeat domain"/>
    <property type="match status" value="1"/>
</dbReference>